<proteinExistence type="predicted"/>
<sequence>MPGNESDLEKAIALHKQGNLKGAETIYRQLLSQRSDDQELLTLLGTLLFQASRYREAAEMFQKALSLSPDSLSLMNNLSLSLIETNELDKARKILKQMLKIAPDHVAAYNLLGSIAIKKKDYGEAIELSGKALSLKPNFAEALNNLGAAFKEKRSLKRSEHYFRLAIGSRPNYPEALKNLAAVLNELGRPEKAKKYLLQAIAIKPDYVNALVALAALFIAGEDPDEAEKYLKDAVAINENNHEVLNGLGAFHQNKGQLVEAEKYFRRAHTLKPGDPGTLSNLGAVLMEQKRISEAEKCFKQALSLEPGHSDALNGLGGIAAVYKNNFQSAESLFLKAIKYRPANNAALRNLANMYSDYGLFKKAMVYYKRSLAVKPDSAETHMALGFMLLGRGDFRRGWKEYEWRLKVKRLAHNYLISCPVPFWDGSIAKQSSILVSAEQGLGDTIQFIRYMRMVRQKVGRVIFQCSGSLVSLLHDCPGIDKLIDWSDQDGLKREKIDLQISLLSLPGIFKTDRHTIPADIPYINADPGLREKWADIIAPTNAVKIGLVWAGNPAHANDLNRSITLSKLLPMLKIKGIKWFSLQKGEAAKQLSTLPTKALITDLAGKLIDFSETAAAIANLDLVVSVDTAVAHLTGALGKPLWLLLPFNPEWRWRLPWYPTARLFKQNKRGDWTGVIRRVMKELQVIRAKGDIIHAGKR</sequence>
<feature type="repeat" description="TPR" evidence="1">
    <location>
        <begin position="345"/>
        <end position="378"/>
    </location>
</feature>
<dbReference type="Gene3D" id="3.40.50.2000">
    <property type="entry name" value="Glycogen Phosphorylase B"/>
    <property type="match status" value="1"/>
</dbReference>
<dbReference type="InterPro" id="IPR019734">
    <property type="entry name" value="TPR_rpt"/>
</dbReference>
<dbReference type="Gene3D" id="1.25.40.10">
    <property type="entry name" value="Tetratricopeptide repeat domain"/>
    <property type="match status" value="4"/>
</dbReference>
<accession>A0A1F4Q4K0</accession>
<evidence type="ECO:0000313" key="4">
    <source>
        <dbReference type="Proteomes" id="UP000178724"/>
    </source>
</evidence>
<dbReference type="Pfam" id="PF00515">
    <property type="entry name" value="TPR_1"/>
    <property type="match status" value="1"/>
</dbReference>
<dbReference type="PANTHER" id="PTHR44366">
    <property type="entry name" value="UDP-N-ACETYLGLUCOSAMINE--PEPTIDE N-ACETYLGLUCOSAMINYLTRANSFERASE 110 KDA SUBUNIT"/>
    <property type="match status" value="1"/>
</dbReference>
<dbReference type="PROSITE" id="PS50005">
    <property type="entry name" value="TPR"/>
    <property type="match status" value="8"/>
</dbReference>
<dbReference type="Pfam" id="PF23914">
    <property type="entry name" value="TPR_CcmH_CycH"/>
    <property type="match status" value="1"/>
</dbReference>
<reference evidence="3 4" key="1">
    <citation type="journal article" date="2016" name="Nat. Commun.">
        <title>Thousands of microbial genomes shed light on interconnected biogeochemical processes in an aquifer system.</title>
        <authorList>
            <person name="Anantharaman K."/>
            <person name="Brown C.T."/>
            <person name="Hug L.A."/>
            <person name="Sharon I."/>
            <person name="Castelle C.J."/>
            <person name="Probst A.J."/>
            <person name="Thomas B.C."/>
            <person name="Singh A."/>
            <person name="Wilkins M.J."/>
            <person name="Karaoz U."/>
            <person name="Brodie E.L."/>
            <person name="Williams K.H."/>
            <person name="Hubbard S.S."/>
            <person name="Banfield J.F."/>
        </authorList>
    </citation>
    <scope>NUCLEOTIDE SEQUENCE [LARGE SCALE GENOMIC DNA]</scope>
</reference>
<gene>
    <name evidence="3" type="ORF">A2625_07605</name>
</gene>
<dbReference type="PROSITE" id="PS50293">
    <property type="entry name" value="TPR_REGION"/>
    <property type="match status" value="1"/>
</dbReference>
<evidence type="ECO:0000259" key="2">
    <source>
        <dbReference type="Pfam" id="PF23914"/>
    </source>
</evidence>
<evidence type="ECO:0000313" key="3">
    <source>
        <dbReference type="EMBL" id="OGB90888.1"/>
    </source>
</evidence>
<dbReference type="GO" id="GO:0097363">
    <property type="term" value="F:protein O-acetylglucosaminyltransferase activity"/>
    <property type="evidence" value="ECO:0007669"/>
    <property type="project" value="TreeGrafter"/>
</dbReference>
<feature type="repeat" description="TPR" evidence="1">
    <location>
        <begin position="106"/>
        <end position="139"/>
    </location>
</feature>
<dbReference type="InterPro" id="IPR011990">
    <property type="entry name" value="TPR-like_helical_dom_sf"/>
</dbReference>
<dbReference type="InterPro" id="IPR002201">
    <property type="entry name" value="Glyco_trans_9"/>
</dbReference>
<feature type="repeat" description="TPR" evidence="1">
    <location>
        <begin position="276"/>
        <end position="309"/>
    </location>
</feature>
<feature type="repeat" description="TPR" evidence="1">
    <location>
        <begin position="208"/>
        <end position="241"/>
    </location>
</feature>
<comment type="caution">
    <text evidence="3">The sequence shown here is derived from an EMBL/GenBank/DDBJ whole genome shotgun (WGS) entry which is preliminary data.</text>
</comment>
<dbReference type="AlphaFoldDB" id="A0A1F4Q4K0"/>
<dbReference type="SUPFAM" id="SSF48452">
    <property type="entry name" value="TPR-like"/>
    <property type="match status" value="2"/>
</dbReference>
<feature type="domain" description="Cytochrome c-type biogenesis protein H TPR" evidence="2">
    <location>
        <begin position="28"/>
        <end position="129"/>
    </location>
</feature>
<dbReference type="Pfam" id="PF01075">
    <property type="entry name" value="Glyco_transf_9"/>
    <property type="match status" value="1"/>
</dbReference>
<dbReference type="Pfam" id="PF13432">
    <property type="entry name" value="TPR_16"/>
    <property type="match status" value="1"/>
</dbReference>
<feature type="repeat" description="TPR" evidence="1">
    <location>
        <begin position="242"/>
        <end position="275"/>
    </location>
</feature>
<dbReference type="PANTHER" id="PTHR44366:SF1">
    <property type="entry name" value="UDP-N-ACETYLGLUCOSAMINE--PEPTIDE N-ACETYLGLUCOSAMINYLTRANSFERASE 110 KDA SUBUNIT"/>
    <property type="match status" value="1"/>
</dbReference>
<feature type="repeat" description="TPR" evidence="1">
    <location>
        <begin position="72"/>
        <end position="105"/>
    </location>
</feature>
<protein>
    <recommendedName>
        <fullName evidence="2">Cytochrome c-type biogenesis protein H TPR domain-containing protein</fullName>
    </recommendedName>
</protein>
<dbReference type="Pfam" id="PF13424">
    <property type="entry name" value="TPR_12"/>
    <property type="match status" value="1"/>
</dbReference>
<feature type="repeat" description="TPR" evidence="1">
    <location>
        <begin position="38"/>
        <end position="71"/>
    </location>
</feature>
<dbReference type="InterPro" id="IPR037919">
    <property type="entry name" value="OGT"/>
</dbReference>
<dbReference type="EMBL" id="METM01000003">
    <property type="protein sequence ID" value="OGB90888.1"/>
    <property type="molecule type" value="Genomic_DNA"/>
</dbReference>
<evidence type="ECO:0000256" key="1">
    <source>
        <dbReference type="PROSITE-ProRule" id="PRU00339"/>
    </source>
</evidence>
<name>A0A1F4Q4K0_UNCSA</name>
<dbReference type="SUPFAM" id="SSF53756">
    <property type="entry name" value="UDP-Glycosyltransferase/glycogen phosphorylase"/>
    <property type="match status" value="1"/>
</dbReference>
<dbReference type="Proteomes" id="UP000178724">
    <property type="component" value="Unassembled WGS sequence"/>
</dbReference>
<feature type="repeat" description="TPR" evidence="1">
    <location>
        <begin position="174"/>
        <end position="207"/>
    </location>
</feature>
<dbReference type="GO" id="GO:0006493">
    <property type="term" value="P:protein O-linked glycosylation"/>
    <property type="evidence" value="ECO:0007669"/>
    <property type="project" value="InterPro"/>
</dbReference>
<keyword evidence="1" id="KW-0802">TPR repeat</keyword>
<dbReference type="InterPro" id="IPR056413">
    <property type="entry name" value="TPR_CcmH_CycH"/>
</dbReference>
<dbReference type="SMART" id="SM00028">
    <property type="entry name" value="TPR"/>
    <property type="match status" value="11"/>
</dbReference>
<organism evidence="3 4">
    <name type="scientific">candidate division WOR-1 bacterium RIFCSPHIGHO2_01_FULL_53_15</name>
    <dbReference type="NCBI Taxonomy" id="1802564"/>
    <lineage>
        <taxon>Bacteria</taxon>
        <taxon>Bacillati</taxon>
        <taxon>Saganbacteria</taxon>
    </lineage>
</organism>